<protein>
    <submittedName>
        <fullName evidence="2">Uncharacterized protein</fullName>
    </submittedName>
</protein>
<sequence>MQTRTNLVSFFYRLLVVTVIGVAIACVDAQPMAGLSEPEETTSSDIQLQKYADFVRNYYYTFGKARHGKRNNALPMMELNATWKTLKMIQDAQKQNKKQRQGNIRQNKEQILLRDFPSSDVDEYTPYDATLSGSLPDVMNKYYNDIQ</sequence>
<gene>
    <name evidence="2" type="ORF">PUN28_019320</name>
</gene>
<evidence type="ECO:0000313" key="2">
    <source>
        <dbReference type="EMBL" id="KAL0100850.1"/>
    </source>
</evidence>
<name>A0AAW2ED16_9HYME</name>
<feature type="chain" id="PRO_5043430411" evidence="1">
    <location>
        <begin position="30"/>
        <end position="147"/>
    </location>
</feature>
<keyword evidence="3" id="KW-1185">Reference proteome</keyword>
<dbReference type="PROSITE" id="PS51257">
    <property type="entry name" value="PROKAR_LIPOPROTEIN"/>
    <property type="match status" value="1"/>
</dbReference>
<accession>A0AAW2ED16</accession>
<dbReference type="AlphaFoldDB" id="A0AAW2ED16"/>
<dbReference type="EMBL" id="JADYXP020000025">
    <property type="protein sequence ID" value="KAL0100850.1"/>
    <property type="molecule type" value="Genomic_DNA"/>
</dbReference>
<evidence type="ECO:0000256" key="1">
    <source>
        <dbReference type="SAM" id="SignalP"/>
    </source>
</evidence>
<comment type="caution">
    <text evidence="2">The sequence shown here is derived from an EMBL/GenBank/DDBJ whole genome shotgun (WGS) entry which is preliminary data.</text>
</comment>
<dbReference type="Proteomes" id="UP001430953">
    <property type="component" value="Unassembled WGS sequence"/>
</dbReference>
<organism evidence="2 3">
    <name type="scientific">Cardiocondyla obscurior</name>
    <dbReference type="NCBI Taxonomy" id="286306"/>
    <lineage>
        <taxon>Eukaryota</taxon>
        <taxon>Metazoa</taxon>
        <taxon>Ecdysozoa</taxon>
        <taxon>Arthropoda</taxon>
        <taxon>Hexapoda</taxon>
        <taxon>Insecta</taxon>
        <taxon>Pterygota</taxon>
        <taxon>Neoptera</taxon>
        <taxon>Endopterygota</taxon>
        <taxon>Hymenoptera</taxon>
        <taxon>Apocrita</taxon>
        <taxon>Aculeata</taxon>
        <taxon>Formicoidea</taxon>
        <taxon>Formicidae</taxon>
        <taxon>Myrmicinae</taxon>
        <taxon>Cardiocondyla</taxon>
    </lineage>
</organism>
<feature type="signal peptide" evidence="1">
    <location>
        <begin position="1"/>
        <end position="29"/>
    </location>
</feature>
<reference evidence="2 3" key="1">
    <citation type="submission" date="2023-03" db="EMBL/GenBank/DDBJ databases">
        <title>High recombination rates correlate with genetic variation in Cardiocondyla obscurior ants.</title>
        <authorList>
            <person name="Errbii M."/>
        </authorList>
    </citation>
    <scope>NUCLEOTIDE SEQUENCE [LARGE SCALE GENOMIC DNA]</scope>
    <source>
        <strain evidence="2">Alpha-2009</strain>
        <tissue evidence="2">Whole body</tissue>
    </source>
</reference>
<evidence type="ECO:0000313" key="3">
    <source>
        <dbReference type="Proteomes" id="UP001430953"/>
    </source>
</evidence>
<keyword evidence="1" id="KW-0732">Signal</keyword>
<proteinExistence type="predicted"/>